<dbReference type="SUPFAM" id="SSF48452">
    <property type="entry name" value="TPR-like"/>
    <property type="match status" value="1"/>
</dbReference>
<evidence type="ECO:0000313" key="3">
    <source>
        <dbReference type="Proteomes" id="UP001523369"/>
    </source>
</evidence>
<dbReference type="Gene3D" id="1.25.40.10">
    <property type="entry name" value="Tetratricopeptide repeat domain"/>
    <property type="match status" value="1"/>
</dbReference>
<dbReference type="InterPro" id="IPR047738">
    <property type="entry name" value="SAV_2336-like_N"/>
</dbReference>
<dbReference type="EMBL" id="JAMYJR010000013">
    <property type="protein sequence ID" value="MCO8271602.1"/>
    <property type="molecule type" value="Genomic_DNA"/>
</dbReference>
<keyword evidence="3" id="KW-1185">Reference proteome</keyword>
<evidence type="ECO:0000313" key="2">
    <source>
        <dbReference type="EMBL" id="MCO8271602.1"/>
    </source>
</evidence>
<feature type="region of interest" description="Disordered" evidence="1">
    <location>
        <begin position="499"/>
        <end position="532"/>
    </location>
</feature>
<feature type="compositionally biased region" description="Basic and acidic residues" evidence="1">
    <location>
        <begin position="71"/>
        <end position="80"/>
    </location>
</feature>
<dbReference type="NCBIfam" id="NF041121">
    <property type="entry name" value="SAV_2336_NTERM"/>
    <property type="match status" value="1"/>
</dbReference>
<protein>
    <recommendedName>
        <fullName evidence="4">Tetratricopeptide repeat protein</fullName>
    </recommendedName>
</protein>
<name>A0ABT1DL85_9ACTN</name>
<evidence type="ECO:0000256" key="1">
    <source>
        <dbReference type="SAM" id="MobiDB-lite"/>
    </source>
</evidence>
<evidence type="ECO:0008006" key="4">
    <source>
        <dbReference type="Google" id="ProtNLM"/>
    </source>
</evidence>
<proteinExistence type="predicted"/>
<feature type="region of interest" description="Disordered" evidence="1">
    <location>
        <begin position="28"/>
        <end position="99"/>
    </location>
</feature>
<reference evidence="2 3" key="1">
    <citation type="submission" date="2022-06" db="EMBL/GenBank/DDBJ databases">
        <title>New Species of the Genus Actinoplanes, ActinopZanes ferrugineus.</title>
        <authorList>
            <person name="Ding P."/>
        </authorList>
    </citation>
    <scope>NUCLEOTIDE SEQUENCE [LARGE SCALE GENOMIC DNA]</scope>
    <source>
        <strain evidence="2 3">TRM88003</strain>
    </source>
</reference>
<dbReference type="InterPro" id="IPR019734">
    <property type="entry name" value="TPR_rpt"/>
</dbReference>
<organism evidence="2 3">
    <name type="scientific">Paractinoplanes aksuensis</name>
    <dbReference type="NCBI Taxonomy" id="2939490"/>
    <lineage>
        <taxon>Bacteria</taxon>
        <taxon>Bacillati</taxon>
        <taxon>Actinomycetota</taxon>
        <taxon>Actinomycetes</taxon>
        <taxon>Micromonosporales</taxon>
        <taxon>Micromonosporaceae</taxon>
        <taxon>Paractinoplanes</taxon>
    </lineage>
</organism>
<dbReference type="RefSeq" id="WP_253237726.1">
    <property type="nucleotide sequence ID" value="NZ_JAMYJR010000013.1"/>
</dbReference>
<dbReference type="InterPro" id="IPR011990">
    <property type="entry name" value="TPR-like_helical_dom_sf"/>
</dbReference>
<comment type="caution">
    <text evidence="2">The sequence shown here is derived from an EMBL/GenBank/DDBJ whole genome shotgun (WGS) entry which is preliminary data.</text>
</comment>
<gene>
    <name evidence="2" type="ORF">M1L60_13470</name>
</gene>
<dbReference type="Proteomes" id="UP001523369">
    <property type="component" value="Unassembled WGS sequence"/>
</dbReference>
<accession>A0ABT1DL85</accession>
<sequence>MNLEDLREALCRGGVDPTPRELAETLWLAAQITPAASPRPPAPTSDESRRPEPIPAPQARSPIPEPPPVRPPEEPREKQPLHIYRPPAASPAGGREARMEDVPKATALDGRLAFQRALRPLLRRVPSFGLGSLDEEATARLAADHPVGSAWPVVMRPPSRLWLDAAVVVDHTDSMAIWQDLAAGIVSALRESGVFRQVAEHRLSEDGLTDWRGRPLPSGRLVDPSNRRIVLVISDCVGPVWRSGLAGQMLHEWGRHGPAAILQPLPERLWQRTWARTVAGTLTAPRACAPNSDLDFVPFGGHGEKEGTAVPVLEIDPEWLGRWTALVAGGPSATAAVTWVSGRPPERAVAIPRPALSAAQRVRQFRAAASNEAYDLARYVALGDPAIEVIRYVHHAMFDRVQSAHLAEVLLSGLLHVEDSQRGLYRFVEGVPQLLIGTFSVSELLQAGRVRERVSAAVQQQSGHHGWFSALTPGAGDGVITDESRPFAITELARSHIERAESRLRRTSHPTAPPGTLPVTESSAPGPGPGVDLSRLLAPQKTAVSYVAPPALAGLMEWCADPAGAPAALVTGRAGTGKSRLAVELAARLSIEGWRTGWGRVPPGVGPALLIVDHADFELEPPPAPDPHVRTLFLARDTGGWTRDLDVRLAIGGFGSPADRTDLYHQAVTDLGIRIFPAGDPAMFRARRAVPGRLSDDDVTPLEVALAALHGLVGASATPAVEALVARERVHAEQTAVHAQVTFADPGQLDAYLAAAQLFGADSASEARTVAQLAGTVREYEGSRRIAAWLHQLYPGEADRYWSLLAAPVRERIVLPAVRRDPGLLNLLPSVSERQAGRALQLLVPACRVTPALTVPLWTATSREPALCARLLEVARSTGGLTAELLELARATVADASTSVAVLRAIVDEVPDVSTIFAGQSIDRARDLAEGYVRLAASSAPHRTALADAVRERGRIWEREGRDEMALRTADYEVGQRRGLLSAAPSSDEAVAALARALVTWAVRLDQAGQPLHAYSAIAEAVEYYQRLRSGPGATGPDEAYALAQQARILSRLGRIQEAADAAREAVARYRDLAETEPARHSAALADALLVEAAQARLRDQRDLAVAACAEAVERYEALAAADPPGHRARLAYARSAYGMDLGDLRSHEAGLAQLERAVVLYRELARSDLRQLPGLAAAQVGRGLLLAELERPDAAAEALGEAVKAYRQLPGQGNALAGALAVQAQVIALGGDLERAVALLTEACLLRDQLHAAEPLDVGLRAELINSYQSLSRLHDQRGDHNAAHRAALRARLLLDDEE</sequence>
<dbReference type="SMART" id="SM00028">
    <property type="entry name" value="TPR"/>
    <property type="match status" value="3"/>
</dbReference>